<dbReference type="GO" id="GO:1990077">
    <property type="term" value="C:primosome complex"/>
    <property type="evidence" value="ECO:0007669"/>
    <property type="project" value="UniProtKB-KW"/>
</dbReference>
<keyword evidence="9" id="KW-0271">Exosome</keyword>
<dbReference type="GO" id="GO:0005737">
    <property type="term" value="C:cytoplasm"/>
    <property type="evidence" value="ECO:0007669"/>
    <property type="project" value="TreeGrafter"/>
</dbReference>
<evidence type="ECO:0000256" key="7">
    <source>
        <dbReference type="ARBA" id="ARBA00022842"/>
    </source>
</evidence>
<dbReference type="EMBL" id="MW122884">
    <property type="protein sequence ID" value="QOV09122.1"/>
    <property type="molecule type" value="Genomic_DNA"/>
</dbReference>
<keyword evidence="3 9" id="KW-0808">Transferase</keyword>
<dbReference type="PANTHER" id="PTHR30313">
    <property type="entry name" value="DNA PRIMASE"/>
    <property type="match status" value="1"/>
</dbReference>
<dbReference type="CDD" id="cd01029">
    <property type="entry name" value="TOPRIM_primases"/>
    <property type="match status" value="1"/>
</dbReference>
<evidence type="ECO:0000256" key="1">
    <source>
        <dbReference type="ARBA" id="ARBA00022478"/>
    </source>
</evidence>
<keyword evidence="1 9" id="KW-0240">DNA-directed RNA polymerase</keyword>
<accession>A0A871Y7J9</accession>
<dbReference type="AlphaFoldDB" id="A0A871Y7J9"/>
<dbReference type="PANTHER" id="PTHR30313:SF2">
    <property type="entry name" value="DNA PRIMASE"/>
    <property type="match status" value="1"/>
</dbReference>
<evidence type="ECO:0000256" key="6">
    <source>
        <dbReference type="ARBA" id="ARBA00022723"/>
    </source>
</evidence>
<sequence length="452" mass="49488">MNLDPNTTKYLIKANISADGVVEKPDVVGAIFGQTEGLLGDELDLRDLQKGGRIGRIEVDVNSTKGKSEGVVEIPSGLDQVETAILASALETIDRVGPCKAKVKILNIEDVRVKKRDIIIERAKELLSEMLEDSKSVTSNLAESVKEAVQVQEILSFGQEHLPAGPNVANSDAIILVEGRNDVLNLLRAGIKNAIAVEGTNVPRTVVDLSKQKTVTAFVDGDRGGELILRELLQTSEIDFIARAPPGKEVEELTSKQIMKCLRHKVLAEQAHEVFAQTPTYQDSGPAQFQQTQKSQGDYKPQGDFKGRKDNQQQKDRRPMGKKQEQDDAPQQSQPRPQQQPVQAPKKEEPKLTDEQILFRDIFKEVVGNSKARLISEANAVIAEIAVKDLAEALKGQEGTQGIKAVVFDGIITQRLLDISSDMGIGTLVATKMGKVSKFPEGLTIMTKEDFE</sequence>
<evidence type="ECO:0000256" key="2">
    <source>
        <dbReference type="ARBA" id="ARBA00022515"/>
    </source>
</evidence>
<dbReference type="SUPFAM" id="SSF56731">
    <property type="entry name" value="DNA primase core"/>
    <property type="match status" value="1"/>
</dbReference>
<name>A0A871Y7J9_9ARCH</name>
<dbReference type="GO" id="GO:0000178">
    <property type="term" value="C:exosome (RNase complex)"/>
    <property type="evidence" value="ECO:0007669"/>
    <property type="project" value="UniProtKB-KW"/>
</dbReference>
<evidence type="ECO:0000256" key="3">
    <source>
        <dbReference type="ARBA" id="ARBA00022679"/>
    </source>
</evidence>
<dbReference type="InterPro" id="IPR020607">
    <property type="entry name" value="Primase_DnaG_arc"/>
</dbReference>
<dbReference type="InterPro" id="IPR006171">
    <property type="entry name" value="TOPRIM_dom"/>
</dbReference>
<evidence type="ECO:0000256" key="10">
    <source>
        <dbReference type="SAM" id="MobiDB-lite"/>
    </source>
</evidence>
<comment type="subunit">
    <text evidence="9">Forms a ternary complex with MCM helicase and DNA. Component of the archaeal exosome complex.</text>
</comment>
<feature type="compositionally biased region" description="Basic and acidic residues" evidence="10">
    <location>
        <begin position="301"/>
        <end position="326"/>
    </location>
</feature>
<keyword evidence="2 9" id="KW-0639">Primosome</keyword>
<dbReference type="GO" id="GO:0000428">
    <property type="term" value="C:DNA-directed RNA polymerase complex"/>
    <property type="evidence" value="ECO:0007669"/>
    <property type="project" value="UniProtKB-KW"/>
</dbReference>
<dbReference type="GO" id="GO:0003899">
    <property type="term" value="F:DNA-directed RNA polymerase activity"/>
    <property type="evidence" value="ECO:0007669"/>
    <property type="project" value="UniProtKB-UniRule"/>
</dbReference>
<gene>
    <name evidence="9 12" type="primary">dnaG</name>
    <name evidence="12" type="ORF">HULAa36F11_00005</name>
</gene>
<dbReference type="PROSITE" id="PS50880">
    <property type="entry name" value="TOPRIM"/>
    <property type="match status" value="1"/>
</dbReference>
<organism evidence="12">
    <name type="scientific">uncultured Thermoplasmata archaeon</name>
    <dbReference type="NCBI Taxonomy" id="376542"/>
    <lineage>
        <taxon>Archaea</taxon>
        <taxon>Methanobacteriati</taxon>
        <taxon>Thermoplasmatota</taxon>
        <taxon>Thermoplasmata</taxon>
        <taxon>environmental samples</taxon>
    </lineage>
</organism>
<evidence type="ECO:0000256" key="8">
    <source>
        <dbReference type="ARBA" id="ARBA00023163"/>
    </source>
</evidence>
<evidence type="ECO:0000259" key="11">
    <source>
        <dbReference type="PROSITE" id="PS50880"/>
    </source>
</evidence>
<feature type="compositionally biased region" description="Polar residues" evidence="10">
    <location>
        <begin position="280"/>
        <end position="296"/>
    </location>
</feature>
<dbReference type="InterPro" id="IPR050219">
    <property type="entry name" value="DnaG_primase"/>
</dbReference>
<dbReference type="GO" id="GO:0046872">
    <property type="term" value="F:metal ion binding"/>
    <property type="evidence" value="ECO:0007669"/>
    <property type="project" value="UniProtKB-KW"/>
</dbReference>
<evidence type="ECO:0000256" key="4">
    <source>
        <dbReference type="ARBA" id="ARBA00022695"/>
    </source>
</evidence>
<dbReference type="Pfam" id="PF13662">
    <property type="entry name" value="Toprim_4"/>
    <property type="match status" value="1"/>
</dbReference>
<dbReference type="EC" id="2.7.7.101" evidence="9"/>
<dbReference type="HAMAP" id="MF_00007">
    <property type="entry name" value="DNA_primase_DnaG_arc"/>
    <property type="match status" value="1"/>
</dbReference>
<feature type="compositionally biased region" description="Low complexity" evidence="10">
    <location>
        <begin position="329"/>
        <end position="344"/>
    </location>
</feature>
<evidence type="ECO:0000313" key="12">
    <source>
        <dbReference type="EMBL" id="QOV09122.1"/>
    </source>
</evidence>
<comment type="catalytic activity">
    <reaction evidence="9">
        <text>ssDNA + n NTP = ssDNA/pppN(pN)n-1 hybrid + (n-1) diphosphate.</text>
        <dbReference type="EC" id="2.7.7.101"/>
    </reaction>
</comment>
<comment type="similarity">
    <text evidence="9">Belongs to the archaeal DnaG primase family.</text>
</comment>
<keyword evidence="8 9" id="KW-0804">Transcription</keyword>
<protein>
    <recommendedName>
        <fullName evidence="9">DNA primase DnaG</fullName>
        <ecNumber evidence="9">2.7.7.101</ecNumber>
    </recommendedName>
</protein>
<evidence type="ECO:0000256" key="5">
    <source>
        <dbReference type="ARBA" id="ARBA00022705"/>
    </source>
</evidence>
<dbReference type="GO" id="GO:0008143">
    <property type="term" value="F:poly(A) binding"/>
    <property type="evidence" value="ECO:0007669"/>
    <property type="project" value="InterPro"/>
</dbReference>
<dbReference type="GO" id="GO:0006269">
    <property type="term" value="P:DNA replication, synthesis of primer"/>
    <property type="evidence" value="ECO:0007669"/>
    <property type="project" value="UniProtKB-UniRule"/>
</dbReference>
<keyword evidence="5 9" id="KW-0235">DNA replication</keyword>
<feature type="domain" description="Toprim" evidence="11">
    <location>
        <begin position="172"/>
        <end position="246"/>
    </location>
</feature>
<dbReference type="SMART" id="SM00493">
    <property type="entry name" value="TOPRIM"/>
    <property type="match status" value="1"/>
</dbReference>
<reference evidence="12" key="1">
    <citation type="submission" date="2020-10" db="EMBL/GenBank/DDBJ databases">
        <title>Diverse heliorhodopsins detected via functional metagenomics in peat lake Actinobacteria, Chloroflexi and Archaea.</title>
        <authorList>
            <person name="Chazan A."/>
            <person name="Rozenberg A."/>
            <person name="Tahan R."/>
            <person name="Mannen K."/>
            <person name="Nagata T."/>
            <person name="Yaish S."/>
            <person name="Larom S."/>
            <person name="Kandori H."/>
            <person name="Inoue K."/>
            <person name="Beja O."/>
            <person name="Pushkarev A."/>
        </authorList>
    </citation>
    <scope>NUCLEOTIDE SEQUENCE</scope>
</reference>
<comment type="function">
    <text evidence="9">RNA polymerase that catalyzes the synthesis of short RNA molecules used as primers for DNA polymerase during DNA replication. Also part of the exosome, which is a complex involved in RNA degradation. Acts as a poly(A)-binding protein that enhances the interaction between heteropolymeric, adenine-rich transcripts and the exosome.</text>
</comment>
<dbReference type="InterPro" id="IPR034154">
    <property type="entry name" value="TOPRIM_DnaG/twinkle"/>
</dbReference>
<dbReference type="FunFam" id="3.40.1360.10:FF:000010">
    <property type="entry name" value="DNA primase DnaG"/>
    <property type="match status" value="1"/>
</dbReference>
<feature type="region of interest" description="Disordered" evidence="10">
    <location>
        <begin position="280"/>
        <end position="353"/>
    </location>
</feature>
<proteinExistence type="inferred from homology"/>
<keyword evidence="6" id="KW-0479">Metal-binding</keyword>
<keyword evidence="7" id="KW-0460">Magnesium</keyword>
<keyword evidence="4 9" id="KW-0548">Nucleotidyltransferase</keyword>
<dbReference type="NCBIfam" id="NF003108">
    <property type="entry name" value="PRK04031.1-1"/>
    <property type="match status" value="1"/>
</dbReference>
<dbReference type="Gene3D" id="3.40.1360.10">
    <property type="match status" value="1"/>
</dbReference>
<evidence type="ECO:0000256" key="9">
    <source>
        <dbReference type="HAMAP-Rule" id="MF_00007"/>
    </source>
</evidence>